<name>A0ABR2TX73_9ROSI</name>
<sequence length="119" mass="13139">MEYDPVWRVIARYKDCVCCRPLSDSVGEGRQRPTEPVSCHLPPLGWHKLNNDGARCCSSGVAGCGGTIRGDTQGLGTMASMKREAMRSLRAMPKAIHYGKTRRQPKKNPKTRILVVLDG</sequence>
<accession>A0ABR2TX73</accession>
<dbReference type="Proteomes" id="UP001396334">
    <property type="component" value="Unassembled WGS sequence"/>
</dbReference>
<evidence type="ECO:0000313" key="1">
    <source>
        <dbReference type="EMBL" id="KAK9042055.1"/>
    </source>
</evidence>
<evidence type="ECO:0000313" key="2">
    <source>
        <dbReference type="Proteomes" id="UP001396334"/>
    </source>
</evidence>
<proteinExistence type="predicted"/>
<keyword evidence="2" id="KW-1185">Reference proteome</keyword>
<gene>
    <name evidence="1" type="ORF">V6N11_017136</name>
</gene>
<dbReference type="EMBL" id="JBBPBN010000004">
    <property type="protein sequence ID" value="KAK9042055.1"/>
    <property type="molecule type" value="Genomic_DNA"/>
</dbReference>
<reference evidence="1 2" key="1">
    <citation type="journal article" date="2024" name="G3 (Bethesda)">
        <title>Genome assembly of Hibiscus sabdariffa L. provides insights into metabolisms of medicinal natural products.</title>
        <authorList>
            <person name="Kim T."/>
        </authorList>
    </citation>
    <scope>NUCLEOTIDE SEQUENCE [LARGE SCALE GENOMIC DNA]</scope>
    <source>
        <strain evidence="1">TK-2024</strain>
        <tissue evidence="1">Old leaves</tissue>
    </source>
</reference>
<organism evidence="1 2">
    <name type="scientific">Hibiscus sabdariffa</name>
    <name type="common">roselle</name>
    <dbReference type="NCBI Taxonomy" id="183260"/>
    <lineage>
        <taxon>Eukaryota</taxon>
        <taxon>Viridiplantae</taxon>
        <taxon>Streptophyta</taxon>
        <taxon>Embryophyta</taxon>
        <taxon>Tracheophyta</taxon>
        <taxon>Spermatophyta</taxon>
        <taxon>Magnoliopsida</taxon>
        <taxon>eudicotyledons</taxon>
        <taxon>Gunneridae</taxon>
        <taxon>Pentapetalae</taxon>
        <taxon>rosids</taxon>
        <taxon>malvids</taxon>
        <taxon>Malvales</taxon>
        <taxon>Malvaceae</taxon>
        <taxon>Malvoideae</taxon>
        <taxon>Hibiscus</taxon>
    </lineage>
</organism>
<protein>
    <submittedName>
        <fullName evidence="1">Uncharacterized protein</fullName>
    </submittedName>
</protein>
<comment type="caution">
    <text evidence="1">The sequence shown here is derived from an EMBL/GenBank/DDBJ whole genome shotgun (WGS) entry which is preliminary data.</text>
</comment>